<name>A0A5C4NZZ9_9BURK</name>
<comment type="caution">
    <text evidence="2">The sequence shown here is derived from an EMBL/GenBank/DDBJ whole genome shotgun (WGS) entry which is preliminary data.</text>
</comment>
<feature type="transmembrane region" description="Helical" evidence="1">
    <location>
        <begin position="94"/>
        <end position="119"/>
    </location>
</feature>
<dbReference type="AlphaFoldDB" id="A0A5C4NZZ9"/>
<keyword evidence="1" id="KW-1133">Transmembrane helix</keyword>
<evidence type="ECO:0000313" key="2">
    <source>
        <dbReference type="EMBL" id="TNC78217.1"/>
    </source>
</evidence>
<reference evidence="2 3" key="1">
    <citation type="submission" date="2019-06" db="EMBL/GenBank/DDBJ databases">
        <title>Genome sequence of Janthinobacterium lividum UCD_MED1.</title>
        <authorList>
            <person name="De Leon M.E."/>
            <person name="Jospin G."/>
        </authorList>
    </citation>
    <scope>NUCLEOTIDE SEQUENCE [LARGE SCALE GENOMIC DNA]</scope>
    <source>
        <strain evidence="2 3">UCD_MED1</strain>
    </source>
</reference>
<keyword evidence="1" id="KW-0812">Transmembrane</keyword>
<dbReference type="EMBL" id="VDGE01000001">
    <property type="protein sequence ID" value="TNC78217.1"/>
    <property type="molecule type" value="Genomic_DNA"/>
</dbReference>
<dbReference type="Proteomes" id="UP000305681">
    <property type="component" value="Unassembled WGS sequence"/>
</dbReference>
<organism evidence="2 3">
    <name type="scientific">Janthinobacterium lividum</name>
    <dbReference type="NCBI Taxonomy" id="29581"/>
    <lineage>
        <taxon>Bacteria</taxon>
        <taxon>Pseudomonadati</taxon>
        <taxon>Pseudomonadota</taxon>
        <taxon>Betaproteobacteria</taxon>
        <taxon>Burkholderiales</taxon>
        <taxon>Oxalobacteraceae</taxon>
        <taxon>Janthinobacterium</taxon>
    </lineage>
</organism>
<sequence length="189" mass="21491">MKEVPEIAAKEAPKYLPLTDLEAIKEALASCNKDVYQLADLAMAGGTCGSAYANPSARLVELSQESHKTRFYWKEIRPRVENLENGLNTNFTRLIVIVLLVAMVVFIIWCKSTLFSFVVQGRIKLRGLSFLDLKSKGPNRRVRQAESEFITIKNLHDNGLISDEMFLKRKEELQAALIRNEVFEHKPKP</sequence>
<evidence type="ECO:0008006" key="4">
    <source>
        <dbReference type="Google" id="ProtNLM"/>
    </source>
</evidence>
<keyword evidence="1" id="KW-0472">Membrane</keyword>
<protein>
    <recommendedName>
        <fullName evidence="4">SHOCT domain-containing protein</fullName>
    </recommendedName>
</protein>
<proteinExistence type="predicted"/>
<evidence type="ECO:0000256" key="1">
    <source>
        <dbReference type="SAM" id="Phobius"/>
    </source>
</evidence>
<gene>
    <name evidence="2" type="ORF">FHI69_02675</name>
</gene>
<evidence type="ECO:0000313" key="3">
    <source>
        <dbReference type="Proteomes" id="UP000305681"/>
    </source>
</evidence>
<accession>A0A5C4NZZ9</accession>